<dbReference type="Proteomes" id="UP000790709">
    <property type="component" value="Unassembled WGS sequence"/>
</dbReference>
<keyword evidence="2" id="KW-1185">Reference proteome</keyword>
<organism evidence="1 2">
    <name type="scientific">Leucogyrophana mollusca</name>
    <dbReference type="NCBI Taxonomy" id="85980"/>
    <lineage>
        <taxon>Eukaryota</taxon>
        <taxon>Fungi</taxon>
        <taxon>Dikarya</taxon>
        <taxon>Basidiomycota</taxon>
        <taxon>Agaricomycotina</taxon>
        <taxon>Agaricomycetes</taxon>
        <taxon>Agaricomycetidae</taxon>
        <taxon>Boletales</taxon>
        <taxon>Boletales incertae sedis</taxon>
        <taxon>Leucogyrophana</taxon>
    </lineage>
</organism>
<evidence type="ECO:0000313" key="2">
    <source>
        <dbReference type="Proteomes" id="UP000790709"/>
    </source>
</evidence>
<dbReference type="EMBL" id="MU266468">
    <property type="protein sequence ID" value="KAH7922912.1"/>
    <property type="molecule type" value="Genomic_DNA"/>
</dbReference>
<reference evidence="1" key="1">
    <citation type="journal article" date="2021" name="New Phytol.">
        <title>Evolutionary innovations through gain and loss of genes in the ectomycorrhizal Boletales.</title>
        <authorList>
            <person name="Wu G."/>
            <person name="Miyauchi S."/>
            <person name="Morin E."/>
            <person name="Kuo A."/>
            <person name="Drula E."/>
            <person name="Varga T."/>
            <person name="Kohler A."/>
            <person name="Feng B."/>
            <person name="Cao Y."/>
            <person name="Lipzen A."/>
            <person name="Daum C."/>
            <person name="Hundley H."/>
            <person name="Pangilinan J."/>
            <person name="Johnson J."/>
            <person name="Barry K."/>
            <person name="LaButti K."/>
            <person name="Ng V."/>
            <person name="Ahrendt S."/>
            <person name="Min B."/>
            <person name="Choi I.G."/>
            <person name="Park H."/>
            <person name="Plett J.M."/>
            <person name="Magnuson J."/>
            <person name="Spatafora J.W."/>
            <person name="Nagy L.G."/>
            <person name="Henrissat B."/>
            <person name="Grigoriev I.V."/>
            <person name="Yang Z.L."/>
            <person name="Xu J."/>
            <person name="Martin F.M."/>
        </authorList>
    </citation>
    <scope>NUCLEOTIDE SEQUENCE</scope>
    <source>
        <strain evidence="1">KUC20120723A-06</strain>
    </source>
</reference>
<comment type="caution">
    <text evidence="1">The sequence shown here is derived from an EMBL/GenBank/DDBJ whole genome shotgun (WGS) entry which is preliminary data.</text>
</comment>
<sequence length="328" mass="35581">MATLETSGIKLECEQDDYDHQVKTDFRASLLHFAHSGCDAEAVDSFKPLKRSARFASGLVSKPQTLGSTSVATIQALGKRKPKAENPSKPPSKKAKRSYAAPEVYAHLDALNDGLKVGLDVVFSGINPGYMSAQKGHHFANPTNHFWRCLHGSGLTSRRLQPSEDSTLPDAFNLGLTNLVDRPSAEAAELSKAEMKASVPTLLAKIARYRPRFLCFVGMGIWEIVKSALVELLSSTASTSAQGKRERTKKVKVAKSVVGLQPFKLVCGTANAETLIFVVPSTSGRVTQYQLTDKIEFFADLKRLVDKDPSKIDTSAMLVVALPSTSES</sequence>
<evidence type="ECO:0000313" key="1">
    <source>
        <dbReference type="EMBL" id="KAH7922912.1"/>
    </source>
</evidence>
<proteinExistence type="predicted"/>
<gene>
    <name evidence="1" type="ORF">BV22DRAFT_1036972</name>
</gene>
<name>A0ACB8BB47_9AGAM</name>
<protein>
    <submittedName>
        <fullName evidence="1">DNA glycosylase</fullName>
    </submittedName>
</protein>
<accession>A0ACB8BB47</accession>